<feature type="domain" description="Thioredoxin" evidence="10">
    <location>
        <begin position="1"/>
        <end position="102"/>
    </location>
</feature>
<accession>C7N6B3</accession>
<dbReference type="GO" id="GO:0005829">
    <property type="term" value="C:cytosol"/>
    <property type="evidence" value="ECO:0007669"/>
    <property type="project" value="TreeGrafter"/>
</dbReference>
<dbReference type="InterPro" id="IPR017937">
    <property type="entry name" value="Thioredoxin_CS"/>
</dbReference>
<evidence type="ECO:0000256" key="8">
    <source>
        <dbReference type="PIRSR" id="PIRSR000077-1"/>
    </source>
</evidence>
<proteinExistence type="inferred from homology"/>
<evidence type="ECO:0000256" key="3">
    <source>
        <dbReference type="ARBA" id="ARBA00022982"/>
    </source>
</evidence>
<dbReference type="InterPro" id="IPR005746">
    <property type="entry name" value="Thioredoxin"/>
</dbReference>
<evidence type="ECO:0000256" key="6">
    <source>
        <dbReference type="NCBIfam" id="TIGR01068"/>
    </source>
</evidence>
<feature type="site" description="Contributes to redox potential value" evidence="8">
    <location>
        <position position="31"/>
    </location>
</feature>
<evidence type="ECO:0000259" key="10">
    <source>
        <dbReference type="PROSITE" id="PS51352"/>
    </source>
</evidence>
<comment type="similarity">
    <text evidence="1 7">Belongs to the thioredoxin family.</text>
</comment>
<keyword evidence="5 9" id="KW-0676">Redox-active center</keyword>
<keyword evidence="4 9" id="KW-1015">Disulfide bond</keyword>
<dbReference type="PANTHER" id="PTHR45663:SF11">
    <property type="entry name" value="GEO12009P1"/>
    <property type="match status" value="1"/>
</dbReference>
<dbReference type="GO" id="GO:0045454">
    <property type="term" value="P:cell redox homeostasis"/>
    <property type="evidence" value="ECO:0007669"/>
    <property type="project" value="TreeGrafter"/>
</dbReference>
<dbReference type="Gene3D" id="3.40.30.10">
    <property type="entry name" value="Glutaredoxin"/>
    <property type="match status" value="1"/>
</dbReference>
<dbReference type="Pfam" id="PF00085">
    <property type="entry name" value="Thioredoxin"/>
    <property type="match status" value="1"/>
</dbReference>
<evidence type="ECO:0000256" key="4">
    <source>
        <dbReference type="ARBA" id="ARBA00023157"/>
    </source>
</evidence>
<dbReference type="KEGG" id="shi:Shel_14280"/>
<evidence type="ECO:0000256" key="1">
    <source>
        <dbReference type="ARBA" id="ARBA00008987"/>
    </source>
</evidence>
<evidence type="ECO:0000256" key="7">
    <source>
        <dbReference type="PIRNR" id="PIRNR000077"/>
    </source>
</evidence>
<evidence type="ECO:0000313" key="12">
    <source>
        <dbReference type="Proteomes" id="UP000002026"/>
    </source>
</evidence>
<reference evidence="11 12" key="1">
    <citation type="journal article" date="2009" name="Stand. Genomic Sci.">
        <title>Complete genome sequence of Slackia heliotrinireducens type strain (RHS 1).</title>
        <authorList>
            <person name="Pukall R."/>
            <person name="Lapidus A."/>
            <person name="Nolan M."/>
            <person name="Copeland A."/>
            <person name="Glavina Del Rio T."/>
            <person name="Lucas S."/>
            <person name="Chen F."/>
            <person name="Tice H."/>
            <person name="Cheng J.F."/>
            <person name="Chertkov O."/>
            <person name="Bruce D."/>
            <person name="Goodwin L."/>
            <person name="Kuske C."/>
            <person name="Brettin T."/>
            <person name="Detter J.C."/>
            <person name="Han C."/>
            <person name="Pitluck S."/>
            <person name="Pati A."/>
            <person name="Mavrommatis K."/>
            <person name="Ivanova N."/>
            <person name="Ovchinnikova G."/>
            <person name="Chen A."/>
            <person name="Palaniappan K."/>
            <person name="Schneider S."/>
            <person name="Rohde M."/>
            <person name="Chain P."/>
            <person name="D'haeseleer P."/>
            <person name="Goker M."/>
            <person name="Bristow J."/>
            <person name="Eisen J.A."/>
            <person name="Markowitz V."/>
            <person name="Kyrpides N.C."/>
            <person name="Klenk H.P."/>
            <person name="Hugenholtz P."/>
        </authorList>
    </citation>
    <scope>NUCLEOTIDE SEQUENCE [LARGE SCALE GENOMIC DNA]</scope>
    <source>
        <strain evidence="12">ATCC 29202 / DSM 20476 / NCTC 11029 / RHS 1</strain>
    </source>
</reference>
<evidence type="ECO:0000256" key="9">
    <source>
        <dbReference type="PIRSR" id="PIRSR000077-4"/>
    </source>
</evidence>
<dbReference type="EMBL" id="CP001684">
    <property type="protein sequence ID" value="ACV22448.1"/>
    <property type="molecule type" value="Genomic_DNA"/>
</dbReference>
<feature type="active site" description="Nucleophile" evidence="8">
    <location>
        <position position="30"/>
    </location>
</feature>
<dbReference type="RefSeq" id="WP_012798550.1">
    <property type="nucleotide sequence ID" value="NC_013165.1"/>
</dbReference>
<feature type="active site" description="Nucleophile" evidence="8">
    <location>
        <position position="33"/>
    </location>
</feature>
<evidence type="ECO:0000256" key="5">
    <source>
        <dbReference type="ARBA" id="ARBA00023284"/>
    </source>
</evidence>
<keyword evidence="12" id="KW-1185">Reference proteome</keyword>
<dbReference type="InterPro" id="IPR036249">
    <property type="entry name" value="Thioredoxin-like_sf"/>
</dbReference>
<dbReference type="STRING" id="471855.Shel_14280"/>
<feature type="site" description="Deprotonates C-terminal active site Cys" evidence="8">
    <location>
        <position position="24"/>
    </location>
</feature>
<dbReference type="SUPFAM" id="SSF52833">
    <property type="entry name" value="Thioredoxin-like"/>
    <property type="match status" value="1"/>
</dbReference>
<dbReference type="HOGENOM" id="CLU_090389_10_2_11"/>
<dbReference type="CDD" id="cd02947">
    <property type="entry name" value="TRX_family"/>
    <property type="match status" value="1"/>
</dbReference>
<dbReference type="PROSITE" id="PS00194">
    <property type="entry name" value="THIOREDOXIN_1"/>
    <property type="match status" value="1"/>
</dbReference>
<dbReference type="PRINTS" id="PR00421">
    <property type="entry name" value="THIOREDOXIN"/>
</dbReference>
<gene>
    <name evidence="11" type="ordered locus">Shel_14280</name>
</gene>
<evidence type="ECO:0000313" key="11">
    <source>
        <dbReference type="EMBL" id="ACV22448.1"/>
    </source>
</evidence>
<organism evidence="11 12">
    <name type="scientific">Slackia heliotrinireducens (strain ATCC 29202 / DSM 20476 / NCTC 11029 / RHS 1)</name>
    <name type="common">Peptococcus heliotrinreducens</name>
    <dbReference type="NCBI Taxonomy" id="471855"/>
    <lineage>
        <taxon>Bacteria</taxon>
        <taxon>Bacillati</taxon>
        <taxon>Actinomycetota</taxon>
        <taxon>Coriobacteriia</taxon>
        <taxon>Eggerthellales</taxon>
        <taxon>Eggerthellaceae</taxon>
        <taxon>Slackia</taxon>
    </lineage>
</organism>
<dbReference type="GO" id="GO:0015035">
    <property type="term" value="F:protein-disulfide reductase activity"/>
    <property type="evidence" value="ECO:0007669"/>
    <property type="project" value="UniProtKB-UniRule"/>
</dbReference>
<dbReference type="NCBIfam" id="TIGR01068">
    <property type="entry name" value="thioredoxin"/>
    <property type="match status" value="1"/>
</dbReference>
<dbReference type="FunFam" id="3.40.30.10:FF:000001">
    <property type="entry name" value="Thioredoxin"/>
    <property type="match status" value="1"/>
</dbReference>
<evidence type="ECO:0000256" key="2">
    <source>
        <dbReference type="ARBA" id="ARBA00022448"/>
    </source>
</evidence>
<name>C7N6B3_SLAHD</name>
<protein>
    <recommendedName>
        <fullName evidence="6 7">Thioredoxin</fullName>
    </recommendedName>
</protein>
<feature type="site" description="Contributes to redox potential value" evidence="8">
    <location>
        <position position="32"/>
    </location>
</feature>
<dbReference type="PROSITE" id="PS51352">
    <property type="entry name" value="THIOREDOXIN_2"/>
    <property type="match status" value="1"/>
</dbReference>
<dbReference type="PANTHER" id="PTHR45663">
    <property type="entry name" value="GEO12009P1"/>
    <property type="match status" value="1"/>
</dbReference>
<dbReference type="AlphaFoldDB" id="C7N6B3"/>
<dbReference type="InterPro" id="IPR013766">
    <property type="entry name" value="Thioredoxin_domain"/>
</dbReference>
<keyword evidence="3" id="KW-0249">Electron transport</keyword>
<keyword evidence="2" id="KW-0813">Transport</keyword>
<sequence length="102" mass="11066">MADVISSAEFEEKVLKATEPVIVDLFATWCGPCKAMAPTLDKVAAEHADEVSIYKVDVDESPEIAQKFRVMSVPTLLAFKNGELVNRAVGAQPEDAIVALFK</sequence>
<dbReference type="eggNOG" id="COG3118">
    <property type="taxonomic scope" value="Bacteria"/>
</dbReference>
<dbReference type="PIRSF" id="PIRSF000077">
    <property type="entry name" value="Thioredoxin"/>
    <property type="match status" value="1"/>
</dbReference>
<feature type="disulfide bond" description="Redox-active" evidence="9">
    <location>
        <begin position="30"/>
        <end position="33"/>
    </location>
</feature>
<dbReference type="Proteomes" id="UP000002026">
    <property type="component" value="Chromosome"/>
</dbReference>